<dbReference type="Proteomes" id="UP000030185">
    <property type="component" value="Unassembled WGS sequence"/>
</dbReference>
<comment type="caution">
    <text evidence="1">The sequence shown here is derived from an EMBL/GenBank/DDBJ whole genome shotgun (WGS) entry which is preliminary data.</text>
</comment>
<dbReference type="AlphaFoldDB" id="A0A098LFJ8"/>
<organism evidence="1 2">
    <name type="scientific">Sporocytophaga myxococcoides</name>
    <dbReference type="NCBI Taxonomy" id="153721"/>
    <lineage>
        <taxon>Bacteria</taxon>
        <taxon>Pseudomonadati</taxon>
        <taxon>Bacteroidota</taxon>
        <taxon>Cytophagia</taxon>
        <taxon>Cytophagales</taxon>
        <taxon>Cytophagaceae</taxon>
        <taxon>Sporocytophaga</taxon>
    </lineage>
</organism>
<protein>
    <submittedName>
        <fullName evidence="1">Uncharacterized protein</fullName>
    </submittedName>
</protein>
<keyword evidence="2" id="KW-1185">Reference proteome</keyword>
<evidence type="ECO:0000313" key="1">
    <source>
        <dbReference type="EMBL" id="GAL85730.1"/>
    </source>
</evidence>
<evidence type="ECO:0000313" key="2">
    <source>
        <dbReference type="Proteomes" id="UP000030185"/>
    </source>
</evidence>
<name>A0A098LFJ8_9BACT</name>
<proteinExistence type="predicted"/>
<reference evidence="1 2" key="1">
    <citation type="submission" date="2014-09" db="EMBL/GenBank/DDBJ databases">
        <title>Sporocytophaga myxococcoides PG-01 genome sequencing.</title>
        <authorList>
            <person name="Liu L."/>
            <person name="Gao P.J."/>
            <person name="Chen G.J."/>
            <person name="Wang L.S."/>
        </authorList>
    </citation>
    <scope>NUCLEOTIDE SEQUENCE [LARGE SCALE GENOMIC DNA]</scope>
    <source>
        <strain evidence="1 2">PG-01</strain>
    </source>
</reference>
<dbReference type="EMBL" id="BBLT01000005">
    <property type="protein sequence ID" value="GAL85730.1"/>
    <property type="molecule type" value="Genomic_DNA"/>
</dbReference>
<accession>A0A098LFJ8</accession>
<gene>
    <name evidence="1" type="ORF">MYP_2959</name>
</gene>
<sequence length="60" mass="7046">MFYYILNRISDLTPVIKSIMHRFHINLFNLVLPLFSLMSNLKNQGCEEIALRNFLMAGPF</sequence>
<dbReference type="STRING" id="153721.MYP_2959"/>